<dbReference type="GeneID" id="81628789"/>
<reference evidence="3" key="1">
    <citation type="submission" date="2022-12" db="EMBL/GenBank/DDBJ databases">
        <authorList>
            <person name="Petersen C."/>
        </authorList>
    </citation>
    <scope>NUCLEOTIDE SEQUENCE</scope>
    <source>
        <strain evidence="3">IBT 30728</strain>
    </source>
</reference>
<evidence type="ECO:0000313" key="3">
    <source>
        <dbReference type="EMBL" id="KAJ5469326.1"/>
    </source>
</evidence>
<dbReference type="AlphaFoldDB" id="A0A9X0BJ84"/>
<sequence>MLGQTQRPAVRAIGRVRCQVKPRASRPSRFQSTSSGPSSSTRTGTGTNAALAGGLAGGATAALVGYGIYSFSGAKSFVDTNRQAKQYLEQAKQKIAEAAPEPNESYNWFKKTAKRYAVFIPGARDYVDTAFRDLDQIKEKHGDDFEKIIQDAYQELSDVSSRGSFDSDTAFSAFHVLQKHLDRLMDLAGDVSDQILDNHPQVKEKIGGSYQQLKEMGEAYGPQAKEEVNKTWNQITDVIKKGASVDAIAEVKKLIDEKKQKLQKLGDEAWQKGLEQSRQQLEKNPKLKSLVEDNADALKKGNFSDLWKMIQESASSGNTEQVEKFVKDKVDQAKSHGFGDMDKWLQAIPGGSNIIPQLQSLQQVAQKKGGEAEKVLKETFEELQDLLKKRKEQVEKIADDAKEESKNETK</sequence>
<name>A0A9X0BJ84_9EURO</name>
<organism evidence="3 4">
    <name type="scientific">Penicillium diatomitis</name>
    <dbReference type="NCBI Taxonomy" id="2819901"/>
    <lineage>
        <taxon>Eukaryota</taxon>
        <taxon>Fungi</taxon>
        <taxon>Dikarya</taxon>
        <taxon>Ascomycota</taxon>
        <taxon>Pezizomycotina</taxon>
        <taxon>Eurotiomycetes</taxon>
        <taxon>Eurotiomycetidae</taxon>
        <taxon>Eurotiales</taxon>
        <taxon>Aspergillaceae</taxon>
        <taxon>Penicillium</taxon>
    </lineage>
</organism>
<accession>A0A9X0BJ84</accession>
<keyword evidence="1" id="KW-0175">Coiled coil</keyword>
<feature type="region of interest" description="Disordered" evidence="2">
    <location>
        <begin position="20"/>
        <end position="46"/>
    </location>
</feature>
<evidence type="ECO:0000256" key="1">
    <source>
        <dbReference type="SAM" id="Coils"/>
    </source>
</evidence>
<reference evidence="3" key="2">
    <citation type="journal article" date="2023" name="IMA Fungus">
        <title>Comparative genomic study of the Penicillium genus elucidates a diverse pangenome and 15 lateral gene transfer events.</title>
        <authorList>
            <person name="Petersen C."/>
            <person name="Sorensen T."/>
            <person name="Nielsen M.R."/>
            <person name="Sondergaard T.E."/>
            <person name="Sorensen J.L."/>
            <person name="Fitzpatrick D.A."/>
            <person name="Frisvad J.C."/>
            <person name="Nielsen K.L."/>
        </authorList>
    </citation>
    <scope>NUCLEOTIDE SEQUENCE</scope>
    <source>
        <strain evidence="3">IBT 30728</strain>
    </source>
</reference>
<evidence type="ECO:0000256" key="2">
    <source>
        <dbReference type="SAM" id="MobiDB-lite"/>
    </source>
</evidence>
<keyword evidence="4" id="KW-1185">Reference proteome</keyword>
<dbReference type="RefSeq" id="XP_056785916.1">
    <property type="nucleotide sequence ID" value="XM_056938539.1"/>
</dbReference>
<feature type="compositionally biased region" description="Low complexity" evidence="2">
    <location>
        <begin position="32"/>
        <end position="46"/>
    </location>
</feature>
<comment type="caution">
    <text evidence="3">The sequence shown here is derived from an EMBL/GenBank/DDBJ whole genome shotgun (WGS) entry which is preliminary data.</text>
</comment>
<dbReference type="Proteomes" id="UP001148312">
    <property type="component" value="Unassembled WGS sequence"/>
</dbReference>
<dbReference type="EMBL" id="JAPWDQ010000015">
    <property type="protein sequence ID" value="KAJ5469326.1"/>
    <property type="molecule type" value="Genomic_DNA"/>
</dbReference>
<gene>
    <name evidence="3" type="ORF">N7539_008944</name>
</gene>
<feature type="coiled-coil region" evidence="1">
    <location>
        <begin position="373"/>
        <end position="407"/>
    </location>
</feature>
<protein>
    <submittedName>
        <fullName evidence="3">Uncharacterized protein</fullName>
    </submittedName>
</protein>
<proteinExistence type="predicted"/>
<evidence type="ECO:0000313" key="4">
    <source>
        <dbReference type="Proteomes" id="UP001148312"/>
    </source>
</evidence>